<evidence type="ECO:0000313" key="2">
    <source>
        <dbReference type="Proteomes" id="UP000663887"/>
    </source>
</evidence>
<comment type="caution">
    <text evidence="1">The sequence shown here is derived from an EMBL/GenBank/DDBJ whole genome shotgun (WGS) entry which is preliminary data.</text>
</comment>
<protein>
    <submittedName>
        <fullName evidence="1">Uncharacterized protein</fullName>
    </submittedName>
</protein>
<dbReference type="EMBL" id="CAJNRG010018324">
    <property type="protein sequence ID" value="CAF2255366.1"/>
    <property type="molecule type" value="Genomic_DNA"/>
</dbReference>
<name>A0A817AHA6_9BILA</name>
<sequence length="66" mass="7154">MSFSDFASVMRNAKDDVDALSKIEIEQSQKTRATAAAVNEAIRNHAPTAVVDRDVSRAAESPPPLR</sequence>
<dbReference type="Proteomes" id="UP000663887">
    <property type="component" value="Unassembled WGS sequence"/>
</dbReference>
<dbReference type="AlphaFoldDB" id="A0A817AHA6"/>
<proteinExistence type="predicted"/>
<evidence type="ECO:0000313" key="1">
    <source>
        <dbReference type="EMBL" id="CAF2255366.1"/>
    </source>
</evidence>
<reference evidence="1" key="1">
    <citation type="submission" date="2021-02" db="EMBL/GenBank/DDBJ databases">
        <authorList>
            <person name="Nowell W R."/>
        </authorList>
    </citation>
    <scope>NUCLEOTIDE SEQUENCE</scope>
</reference>
<accession>A0A817AHA6</accession>
<gene>
    <name evidence="1" type="ORF">XDN619_LOCUS35644</name>
</gene>
<organism evidence="1 2">
    <name type="scientific">Rotaria magnacalcarata</name>
    <dbReference type="NCBI Taxonomy" id="392030"/>
    <lineage>
        <taxon>Eukaryota</taxon>
        <taxon>Metazoa</taxon>
        <taxon>Spiralia</taxon>
        <taxon>Gnathifera</taxon>
        <taxon>Rotifera</taxon>
        <taxon>Eurotatoria</taxon>
        <taxon>Bdelloidea</taxon>
        <taxon>Philodinida</taxon>
        <taxon>Philodinidae</taxon>
        <taxon>Rotaria</taxon>
    </lineage>
</organism>